<dbReference type="AlphaFoldDB" id="A0A9X2XNR5"/>
<reference evidence="2" key="1">
    <citation type="submission" date="2022-09" db="EMBL/GenBank/DDBJ databases">
        <authorList>
            <person name="Yuan C."/>
            <person name="Ke Z."/>
        </authorList>
    </citation>
    <scope>NUCLEOTIDE SEQUENCE</scope>
    <source>
        <strain evidence="2">LB-8</strain>
    </source>
</reference>
<keyword evidence="3" id="KW-1185">Reference proteome</keyword>
<evidence type="ECO:0000313" key="3">
    <source>
        <dbReference type="Proteomes" id="UP001155483"/>
    </source>
</evidence>
<organism evidence="2 3">
    <name type="scientific">Paraflavisolibacter caeni</name>
    <dbReference type="NCBI Taxonomy" id="2982496"/>
    <lineage>
        <taxon>Bacteria</taxon>
        <taxon>Pseudomonadati</taxon>
        <taxon>Bacteroidota</taxon>
        <taxon>Chitinophagia</taxon>
        <taxon>Chitinophagales</taxon>
        <taxon>Chitinophagaceae</taxon>
        <taxon>Paraflavisolibacter</taxon>
    </lineage>
</organism>
<dbReference type="SUPFAM" id="SSF51197">
    <property type="entry name" value="Clavaminate synthase-like"/>
    <property type="match status" value="1"/>
</dbReference>
<feature type="chain" id="PRO_5040829089" evidence="1">
    <location>
        <begin position="26"/>
        <end position="205"/>
    </location>
</feature>
<dbReference type="RefSeq" id="WP_279296369.1">
    <property type="nucleotide sequence ID" value="NZ_JAOTIF010000003.1"/>
</dbReference>
<keyword evidence="1" id="KW-0732">Signal</keyword>
<dbReference type="Gene3D" id="2.60.120.370">
    <property type="entry name" value="YhcH/YjgK/YiaL"/>
    <property type="match status" value="1"/>
</dbReference>
<dbReference type="PANTHER" id="PTHR34986">
    <property type="entry name" value="EVOLVED BETA-GALACTOSIDASE SUBUNIT BETA"/>
    <property type="match status" value="1"/>
</dbReference>
<evidence type="ECO:0000256" key="1">
    <source>
        <dbReference type="SAM" id="SignalP"/>
    </source>
</evidence>
<protein>
    <submittedName>
        <fullName evidence="2">YhcH/YjgK/YiaL family protein</fullName>
    </submittedName>
</protein>
<evidence type="ECO:0000313" key="2">
    <source>
        <dbReference type="EMBL" id="MCU7548924.1"/>
    </source>
</evidence>
<sequence>MKKVFILLLLFFFASSIFVSSNAQSAPDTRKSQHKEKKWFKKKEWLGGLKIQPHSSVNVHEFARQYQLNKAYWDKAFAFLKEKDLKTLPNGKYTIEGDQVFASVTENPTKNYDSTQWESHKKYIDIQYVIAGEERMGVNPVAQSTVTKSYNEAKDVANYSGEGKIYSATPEYFFIFFPTDAHRPNITPGGNKPDKKITIKVRYTE</sequence>
<dbReference type="EMBL" id="JAOTIF010000003">
    <property type="protein sequence ID" value="MCU7548924.1"/>
    <property type="molecule type" value="Genomic_DNA"/>
</dbReference>
<dbReference type="GO" id="GO:0005829">
    <property type="term" value="C:cytosol"/>
    <property type="evidence" value="ECO:0007669"/>
    <property type="project" value="TreeGrafter"/>
</dbReference>
<feature type="signal peptide" evidence="1">
    <location>
        <begin position="1"/>
        <end position="25"/>
    </location>
</feature>
<comment type="caution">
    <text evidence="2">The sequence shown here is derived from an EMBL/GenBank/DDBJ whole genome shotgun (WGS) entry which is preliminary data.</text>
</comment>
<dbReference type="InterPro" id="IPR004375">
    <property type="entry name" value="NanQ/TabA/YiaL"/>
</dbReference>
<reference evidence="2" key="2">
    <citation type="submission" date="2023-04" db="EMBL/GenBank/DDBJ databases">
        <title>Paracnuella aquatica gen. nov., sp. nov., a member of the family Chitinophagaceae isolated from a hot spring.</title>
        <authorList>
            <person name="Wang C."/>
        </authorList>
    </citation>
    <scope>NUCLEOTIDE SEQUENCE</scope>
    <source>
        <strain evidence="2">LB-8</strain>
    </source>
</reference>
<dbReference type="Proteomes" id="UP001155483">
    <property type="component" value="Unassembled WGS sequence"/>
</dbReference>
<dbReference type="NCBIfam" id="TIGR00022">
    <property type="entry name" value="YhcH/YjgK/YiaL family protein"/>
    <property type="match status" value="1"/>
</dbReference>
<dbReference type="PANTHER" id="PTHR34986:SF1">
    <property type="entry name" value="PROTEIN YIAL"/>
    <property type="match status" value="1"/>
</dbReference>
<proteinExistence type="predicted"/>
<dbReference type="Pfam" id="PF04074">
    <property type="entry name" value="DUF386"/>
    <property type="match status" value="1"/>
</dbReference>
<accession>A0A9X2XNR5</accession>
<gene>
    <name evidence="2" type="ORF">OCK74_07340</name>
</gene>
<name>A0A9X2XNR5_9BACT</name>
<dbReference type="InterPro" id="IPR037012">
    <property type="entry name" value="NanQ/TabA/YiaL_sf"/>
</dbReference>